<protein>
    <submittedName>
        <fullName evidence="2">Uncharacterized protein</fullName>
    </submittedName>
</protein>
<organism evidence="2">
    <name type="scientific">viral metagenome</name>
    <dbReference type="NCBI Taxonomy" id="1070528"/>
    <lineage>
        <taxon>unclassified sequences</taxon>
        <taxon>metagenomes</taxon>
        <taxon>organismal metagenomes</taxon>
    </lineage>
</organism>
<dbReference type="EMBL" id="MN738844">
    <property type="protein sequence ID" value="QHT27891.1"/>
    <property type="molecule type" value="Genomic_DNA"/>
</dbReference>
<accession>A0A6C0EH19</accession>
<keyword evidence="1" id="KW-0472">Membrane</keyword>
<sequence length="79" mass="9237">MNLFKHLNPLAFIISFCIGILIVCVKQPVREIRYKHPNPFNAGKEIYRDNDDGCFKYKATRVNCNDYNPKSIKKHPINI</sequence>
<evidence type="ECO:0000313" key="2">
    <source>
        <dbReference type="EMBL" id="QHT27891.1"/>
    </source>
</evidence>
<feature type="transmembrane region" description="Helical" evidence="1">
    <location>
        <begin position="6"/>
        <end position="25"/>
    </location>
</feature>
<name>A0A6C0EH19_9ZZZZ</name>
<keyword evidence="1" id="KW-1133">Transmembrane helix</keyword>
<evidence type="ECO:0000256" key="1">
    <source>
        <dbReference type="SAM" id="Phobius"/>
    </source>
</evidence>
<reference evidence="2" key="1">
    <citation type="journal article" date="2020" name="Nature">
        <title>Giant virus diversity and host interactions through global metagenomics.</title>
        <authorList>
            <person name="Schulz F."/>
            <person name="Roux S."/>
            <person name="Paez-Espino D."/>
            <person name="Jungbluth S."/>
            <person name="Walsh D.A."/>
            <person name="Denef V.J."/>
            <person name="McMahon K.D."/>
            <person name="Konstantinidis K.T."/>
            <person name="Eloe-Fadrosh E.A."/>
            <person name="Kyrpides N.C."/>
            <person name="Woyke T."/>
        </authorList>
    </citation>
    <scope>NUCLEOTIDE SEQUENCE</scope>
    <source>
        <strain evidence="2">GVMAG-M-3300000115-19</strain>
    </source>
</reference>
<keyword evidence="1" id="KW-0812">Transmembrane</keyword>
<proteinExistence type="predicted"/>
<dbReference type="AlphaFoldDB" id="A0A6C0EH19"/>